<dbReference type="Gene3D" id="3.10.450.50">
    <property type="match status" value="1"/>
</dbReference>
<dbReference type="InterPro" id="IPR029063">
    <property type="entry name" value="SAM-dependent_MTases_sf"/>
</dbReference>
<reference evidence="4" key="2">
    <citation type="submission" date="2020-09" db="EMBL/GenBank/DDBJ databases">
        <authorList>
            <person name="Sun Q."/>
            <person name="Zhou Y."/>
        </authorList>
    </citation>
    <scope>NUCLEOTIDE SEQUENCE</scope>
    <source>
        <strain evidence="4">CGMCC 4.7201</strain>
    </source>
</reference>
<dbReference type="PANTHER" id="PTHR44068">
    <property type="entry name" value="ZGC:194242"/>
    <property type="match status" value="1"/>
</dbReference>
<dbReference type="CDD" id="cd02440">
    <property type="entry name" value="AdoMet_MTases"/>
    <property type="match status" value="1"/>
</dbReference>
<feature type="domain" description="Methyltransferase" evidence="3">
    <location>
        <begin position="224"/>
        <end position="317"/>
    </location>
</feature>
<dbReference type="SUPFAM" id="SSF54427">
    <property type="entry name" value="NTF2-like"/>
    <property type="match status" value="1"/>
</dbReference>
<dbReference type="SUPFAM" id="SSF53335">
    <property type="entry name" value="S-adenosyl-L-methionine-dependent methyltransferases"/>
    <property type="match status" value="1"/>
</dbReference>
<gene>
    <name evidence="4" type="ORF">GCM10012280_69230</name>
</gene>
<evidence type="ECO:0000313" key="4">
    <source>
        <dbReference type="EMBL" id="GGP00446.1"/>
    </source>
</evidence>
<dbReference type="Gene3D" id="3.40.50.150">
    <property type="entry name" value="Vaccinia Virus protein VP39"/>
    <property type="match status" value="1"/>
</dbReference>
<dbReference type="InterPro" id="IPR037401">
    <property type="entry name" value="SnoaL-like"/>
</dbReference>
<proteinExistence type="predicted"/>
<reference evidence="4" key="1">
    <citation type="journal article" date="2014" name="Int. J. Syst. Evol. Microbiol.">
        <title>Complete genome sequence of Corynebacterium casei LMG S-19264T (=DSM 44701T), isolated from a smear-ripened cheese.</title>
        <authorList>
            <consortium name="US DOE Joint Genome Institute (JGI-PGF)"/>
            <person name="Walter F."/>
            <person name="Albersmeier A."/>
            <person name="Kalinowski J."/>
            <person name="Ruckert C."/>
        </authorList>
    </citation>
    <scope>NUCLEOTIDE SEQUENCE</scope>
    <source>
        <strain evidence="4">CGMCC 4.7201</strain>
    </source>
</reference>
<dbReference type="AlphaFoldDB" id="A0A917ZY91"/>
<sequence>MTVEKTNLAAVAKWAELYNLDPHRMIDECYAVDAEITAPEELHITDRESFHAMEAAAREAMPDRHCEVLSTAAIGDQAFIEGVMTGTSPVGKALKVHWASVLTFRDGLIVTDRTYMDWWVFKDFPGTAEYRDPDAGTDPSATRRPADGDTTSGDAMTAADPLPSTADISAFYDVASQVLSELWDESFHAGYWESEDDDSSNKVAADRMTDVMIGLLAPADGTEILDVGCGIGTPAFRLAGAARATIRGISINKAQVIEANRRADERGLADRVSFDHGDALAMPYADASYDAAWAFESLIHMDRPAALREIGRVLKPGAPLVVADLLQTGPLADEDQALVRDGLRRMSASPMLTEAEYRSLVADSGFELVEFRDVSAHTTKMATRMLEATDRRYDEMAGRFGPEAVELMDLIRSPAAQLSEMGYLLAVLRKPL</sequence>
<evidence type="ECO:0000259" key="2">
    <source>
        <dbReference type="Pfam" id="PF12680"/>
    </source>
</evidence>
<name>A0A917ZY91_9ACTN</name>
<dbReference type="Pfam" id="PF12680">
    <property type="entry name" value="SnoaL_2"/>
    <property type="match status" value="1"/>
</dbReference>
<comment type="caution">
    <text evidence="4">The sequence shown here is derived from an EMBL/GenBank/DDBJ whole genome shotgun (WGS) entry which is preliminary data.</text>
</comment>
<organism evidence="4 5">
    <name type="scientific">Wenjunlia tyrosinilytica</name>
    <dbReference type="NCBI Taxonomy" id="1544741"/>
    <lineage>
        <taxon>Bacteria</taxon>
        <taxon>Bacillati</taxon>
        <taxon>Actinomycetota</taxon>
        <taxon>Actinomycetes</taxon>
        <taxon>Kitasatosporales</taxon>
        <taxon>Streptomycetaceae</taxon>
        <taxon>Wenjunlia</taxon>
    </lineage>
</organism>
<dbReference type="PANTHER" id="PTHR44068:SF11">
    <property type="entry name" value="GERANYL DIPHOSPHATE 2-C-METHYLTRANSFERASE"/>
    <property type="match status" value="1"/>
</dbReference>
<feature type="domain" description="SnoaL-like" evidence="2">
    <location>
        <begin position="14"/>
        <end position="110"/>
    </location>
</feature>
<dbReference type="InterPro" id="IPR041698">
    <property type="entry name" value="Methyltransf_25"/>
</dbReference>
<evidence type="ECO:0000313" key="5">
    <source>
        <dbReference type="Proteomes" id="UP000641932"/>
    </source>
</evidence>
<protein>
    <submittedName>
        <fullName evidence="4">Uncharacterized protein</fullName>
    </submittedName>
</protein>
<dbReference type="InterPro" id="IPR032710">
    <property type="entry name" value="NTF2-like_dom_sf"/>
</dbReference>
<evidence type="ECO:0000256" key="1">
    <source>
        <dbReference type="SAM" id="MobiDB-lite"/>
    </source>
</evidence>
<dbReference type="Pfam" id="PF13649">
    <property type="entry name" value="Methyltransf_25"/>
    <property type="match status" value="1"/>
</dbReference>
<keyword evidence="5" id="KW-1185">Reference proteome</keyword>
<dbReference type="InterPro" id="IPR050447">
    <property type="entry name" value="Erg6_SMT_methyltransf"/>
</dbReference>
<accession>A0A917ZY91</accession>
<evidence type="ECO:0000259" key="3">
    <source>
        <dbReference type="Pfam" id="PF13649"/>
    </source>
</evidence>
<feature type="region of interest" description="Disordered" evidence="1">
    <location>
        <begin position="130"/>
        <end position="159"/>
    </location>
</feature>
<dbReference type="EMBL" id="BMMS01000057">
    <property type="protein sequence ID" value="GGP00446.1"/>
    <property type="molecule type" value="Genomic_DNA"/>
</dbReference>
<dbReference type="Proteomes" id="UP000641932">
    <property type="component" value="Unassembled WGS sequence"/>
</dbReference>
<dbReference type="GO" id="GO:0008168">
    <property type="term" value="F:methyltransferase activity"/>
    <property type="evidence" value="ECO:0007669"/>
    <property type="project" value="UniProtKB-ARBA"/>
</dbReference>
<dbReference type="RefSeq" id="WP_189135769.1">
    <property type="nucleotide sequence ID" value="NZ_BMMS01000057.1"/>
</dbReference>